<sequence>MSVGDLDRSLAPIDSGDLLRLAELAEDAESELFLRNPRGSGRYSGRLLCRALCQGAALHYVNGSNGVKDFDVWSFYAEIDGWPFPPRWRGTRDFGPSKFGRYPGDPPRYEGRRVDLLGRSLPALPGTDPTDALRRYLTSRRTGTAKALAAKAIVLITPRNRAGEIVWPVTPAT</sequence>
<evidence type="ECO:0000313" key="1">
    <source>
        <dbReference type="EMBL" id="GLY78014.1"/>
    </source>
</evidence>
<protein>
    <submittedName>
        <fullName evidence="1">Uncharacterized protein</fullName>
    </submittedName>
</protein>
<accession>A0A9W6RM41</accession>
<reference evidence="1" key="1">
    <citation type="submission" date="2023-03" db="EMBL/GenBank/DDBJ databases">
        <title>Actinoallomurus iriomotensis NBRC 103681.</title>
        <authorList>
            <person name="Ichikawa N."/>
            <person name="Sato H."/>
            <person name="Tonouchi N."/>
        </authorList>
    </citation>
    <scope>NUCLEOTIDE SEQUENCE</scope>
    <source>
        <strain evidence="1">NBRC 103681</strain>
    </source>
</reference>
<dbReference type="Proteomes" id="UP001165135">
    <property type="component" value="Unassembled WGS sequence"/>
</dbReference>
<comment type="caution">
    <text evidence="1">The sequence shown here is derived from an EMBL/GenBank/DDBJ whole genome shotgun (WGS) entry which is preliminary data.</text>
</comment>
<gene>
    <name evidence="1" type="ORF">Airi01_062810</name>
</gene>
<organism evidence="1 2">
    <name type="scientific">Actinoallomurus iriomotensis</name>
    <dbReference type="NCBI Taxonomy" id="478107"/>
    <lineage>
        <taxon>Bacteria</taxon>
        <taxon>Bacillati</taxon>
        <taxon>Actinomycetota</taxon>
        <taxon>Actinomycetes</taxon>
        <taxon>Streptosporangiales</taxon>
        <taxon>Thermomonosporaceae</taxon>
        <taxon>Actinoallomurus</taxon>
    </lineage>
</organism>
<name>A0A9W6RM41_9ACTN</name>
<proteinExistence type="predicted"/>
<dbReference type="EMBL" id="BSTJ01000008">
    <property type="protein sequence ID" value="GLY78014.1"/>
    <property type="molecule type" value="Genomic_DNA"/>
</dbReference>
<dbReference type="AlphaFoldDB" id="A0A9W6RM41"/>
<evidence type="ECO:0000313" key="2">
    <source>
        <dbReference type="Proteomes" id="UP001165135"/>
    </source>
</evidence>